<evidence type="ECO:0000256" key="1">
    <source>
        <dbReference type="ARBA" id="ARBA00023015"/>
    </source>
</evidence>
<dbReference type="PANTHER" id="PTHR30204:SF90">
    <property type="entry name" value="HTH-TYPE TRANSCRIPTIONAL ACTIVATOR MTA"/>
    <property type="match status" value="1"/>
</dbReference>
<evidence type="ECO:0000259" key="5">
    <source>
        <dbReference type="PROSITE" id="PS50937"/>
    </source>
</evidence>
<sequence length="281" mass="31757">MGRVARPQPRKRHCPPETALDLYAASTSTVQVMEWSIQEIARRAGTTSRTLRHYGDVGLLHPSRVGAHGYRYYGPEALVRLQRILLLRELGLGLPAIAEVLEGERDAAAALRTHLELLELERERVGRQIASVRTTLHKIETGEDLMPEDVLDGFDHTRYEQEVTERWGREAYRRGDQWWRSLSESRRRAYQEEQKEIARAFGQALADGLAAGSGAAQGLAHRQYLWLSVFEPPSRSHFAGLGEMYVADHRFGAHYDRHGAGTALFVRDAMAVYAERNLTDG</sequence>
<dbReference type="Pfam" id="PF13411">
    <property type="entry name" value="MerR_1"/>
    <property type="match status" value="1"/>
</dbReference>
<dbReference type="Proteomes" id="UP000002357">
    <property type="component" value="Chromosome"/>
</dbReference>
<evidence type="ECO:0000256" key="3">
    <source>
        <dbReference type="ARBA" id="ARBA00023159"/>
    </source>
</evidence>
<dbReference type="EMBL" id="CM000913">
    <property type="protein sequence ID" value="EFG08204.1"/>
    <property type="molecule type" value="Genomic_DNA"/>
</dbReference>
<keyword evidence="1" id="KW-0805">Transcription regulation</keyword>
<dbReference type="InterPro" id="IPR009061">
    <property type="entry name" value="DNA-bd_dom_put_sf"/>
</dbReference>
<keyword evidence="3" id="KW-0010">Activator</keyword>
<feature type="domain" description="HTH merR-type" evidence="5">
    <location>
        <begin position="34"/>
        <end position="103"/>
    </location>
</feature>
<dbReference type="PROSITE" id="PS50937">
    <property type="entry name" value="HTH_MERR_2"/>
    <property type="match status" value="1"/>
</dbReference>
<dbReference type="eggNOG" id="COG0789">
    <property type="taxonomic scope" value="Bacteria"/>
</dbReference>
<proteinExistence type="predicted"/>
<dbReference type="PANTHER" id="PTHR30204">
    <property type="entry name" value="REDOX-CYCLING DRUG-SENSING TRANSCRIPTIONAL ACTIVATOR SOXR"/>
    <property type="match status" value="1"/>
</dbReference>
<dbReference type="STRING" id="1901.BB341_12920"/>
<dbReference type="InterPro" id="IPR036244">
    <property type="entry name" value="TipA-like_antibiotic-bd"/>
</dbReference>
<evidence type="ECO:0000313" key="7">
    <source>
        <dbReference type="Proteomes" id="UP000002357"/>
    </source>
</evidence>
<dbReference type="Gene3D" id="1.10.1660.10">
    <property type="match status" value="1"/>
</dbReference>
<evidence type="ECO:0000313" key="6">
    <source>
        <dbReference type="EMBL" id="EFG08204.1"/>
    </source>
</evidence>
<name>E2PXW4_STRCL</name>
<accession>E2PXW4</accession>
<keyword evidence="2" id="KW-0238">DNA-binding</keyword>
<dbReference type="AlphaFoldDB" id="E2PXW4"/>
<dbReference type="InterPro" id="IPR000551">
    <property type="entry name" value="MerR-type_HTH_dom"/>
</dbReference>
<evidence type="ECO:0000256" key="4">
    <source>
        <dbReference type="ARBA" id="ARBA00023163"/>
    </source>
</evidence>
<dbReference type="GO" id="GO:0003700">
    <property type="term" value="F:DNA-binding transcription factor activity"/>
    <property type="evidence" value="ECO:0007669"/>
    <property type="project" value="InterPro"/>
</dbReference>
<protein>
    <submittedName>
        <fullName evidence="6">Putative MerR-family transcriptional regulator</fullName>
    </submittedName>
</protein>
<dbReference type="GO" id="GO:0003677">
    <property type="term" value="F:DNA binding"/>
    <property type="evidence" value="ECO:0007669"/>
    <property type="project" value="UniProtKB-KW"/>
</dbReference>
<dbReference type="InterPro" id="IPR012925">
    <property type="entry name" value="TipAS_dom"/>
</dbReference>
<dbReference type="Gene3D" id="1.10.490.50">
    <property type="entry name" value="Antibiotic binding domain of TipA-like multidrug resistance regulators"/>
    <property type="match status" value="1"/>
</dbReference>
<evidence type="ECO:0000256" key="2">
    <source>
        <dbReference type="ARBA" id="ARBA00023125"/>
    </source>
</evidence>
<dbReference type="InterPro" id="IPR047057">
    <property type="entry name" value="MerR_fam"/>
</dbReference>
<organism evidence="6 7">
    <name type="scientific">Streptomyces clavuligerus</name>
    <dbReference type="NCBI Taxonomy" id="1901"/>
    <lineage>
        <taxon>Bacteria</taxon>
        <taxon>Bacillati</taxon>
        <taxon>Actinomycetota</taxon>
        <taxon>Actinomycetes</taxon>
        <taxon>Kitasatosporales</taxon>
        <taxon>Streptomycetaceae</taxon>
        <taxon>Streptomyces</taxon>
    </lineage>
</organism>
<keyword evidence="4" id="KW-0804">Transcription</keyword>
<dbReference type="SUPFAM" id="SSF89082">
    <property type="entry name" value="Antibiotic binding domain of TipA-like multidrug resistance regulators"/>
    <property type="match status" value="1"/>
</dbReference>
<dbReference type="SMART" id="SM00422">
    <property type="entry name" value="HTH_MERR"/>
    <property type="match status" value="1"/>
</dbReference>
<gene>
    <name evidence="6" type="ORF">SCLAV_3133</name>
</gene>
<dbReference type="Pfam" id="PF07739">
    <property type="entry name" value="TipAS"/>
    <property type="match status" value="1"/>
</dbReference>
<dbReference type="SUPFAM" id="SSF46955">
    <property type="entry name" value="Putative DNA-binding domain"/>
    <property type="match status" value="1"/>
</dbReference>
<keyword evidence="7" id="KW-1185">Reference proteome</keyword>
<reference evidence="6 7" key="1">
    <citation type="journal article" date="2010" name="Genome Biol. Evol.">
        <title>The sequence of a 1.8-mb bacterial linear plasmid reveals a rich evolutionary reservoir of secondary metabolic pathways.</title>
        <authorList>
            <person name="Medema M.H."/>
            <person name="Trefzer A."/>
            <person name="Kovalchuk A."/>
            <person name="van den Berg M."/>
            <person name="Mueller U."/>
            <person name="Heijne W."/>
            <person name="Wu L."/>
            <person name="Alam M.T."/>
            <person name="Ronning C.M."/>
            <person name="Nierman W.C."/>
            <person name="Bovenberg R.A.L."/>
            <person name="Breitling R."/>
            <person name="Takano E."/>
        </authorList>
    </citation>
    <scope>NUCLEOTIDE SEQUENCE [LARGE SCALE GENOMIC DNA]</scope>
    <source>
        <strain evidence="7">ATCC 27064 / DSM 738 / JCM 4710 / NBRC 13307 / NCIMB 12785 / NRRL 3585 / VKM Ac-602</strain>
    </source>
</reference>